<name>A0ABM4CRQ2_HYDVU</name>
<evidence type="ECO:0000313" key="2">
    <source>
        <dbReference type="Proteomes" id="UP001652625"/>
    </source>
</evidence>
<reference evidence="3" key="1">
    <citation type="submission" date="2025-08" db="UniProtKB">
        <authorList>
            <consortium name="RefSeq"/>
        </authorList>
    </citation>
    <scope>IDENTIFICATION</scope>
</reference>
<gene>
    <name evidence="3" type="primary">LOC124816189</name>
</gene>
<proteinExistence type="predicted"/>
<feature type="transmembrane region" description="Helical" evidence="1">
    <location>
        <begin position="156"/>
        <end position="179"/>
    </location>
</feature>
<dbReference type="Proteomes" id="UP001652625">
    <property type="component" value="Chromosome 10"/>
</dbReference>
<feature type="transmembrane region" description="Helical" evidence="1">
    <location>
        <begin position="12"/>
        <end position="37"/>
    </location>
</feature>
<organism evidence="2 3">
    <name type="scientific">Hydra vulgaris</name>
    <name type="common">Hydra</name>
    <name type="synonym">Hydra attenuata</name>
    <dbReference type="NCBI Taxonomy" id="6087"/>
    <lineage>
        <taxon>Eukaryota</taxon>
        <taxon>Metazoa</taxon>
        <taxon>Cnidaria</taxon>
        <taxon>Hydrozoa</taxon>
        <taxon>Hydroidolina</taxon>
        <taxon>Anthoathecata</taxon>
        <taxon>Aplanulata</taxon>
        <taxon>Hydridae</taxon>
        <taxon>Hydra</taxon>
    </lineage>
</organism>
<evidence type="ECO:0000256" key="1">
    <source>
        <dbReference type="SAM" id="Phobius"/>
    </source>
</evidence>
<accession>A0ABM4CRQ2</accession>
<keyword evidence="1" id="KW-0472">Membrane</keyword>
<sequence>MNFDYVSITLHAVVVIYLTLASCGNFGSIFGCSWWTYKEPDYIYEFGILRECITSSKNLTRKCTFRKTLFMFNVLLEDEDLIPDIILVLFFVAIAFNIVALSSSIFLCFQWKNKETWRIICVIISTFGMLGGQSNATGMVYAQILTNKMSAMHGGWTLILSWITTVIHLLGAILSYCILRFPPIGHRQGRVILRNNDMSLSDKNSNRNIENIENKKKIETKIDEDTKYFDDRGFVIPQLDQVNHTIIITNIKTLMKTIRSGFMELFGKIYYGDKIIMENITIFNRSSKNSARARLIPGSLPFTKFTKNKYQKYSVQTSSLLAKTRLSTLSIKLKKDYSEIDEVQNDGELRVVII</sequence>
<keyword evidence="2" id="KW-1185">Reference proteome</keyword>
<keyword evidence="1" id="KW-0812">Transmembrane</keyword>
<keyword evidence="1" id="KW-1133">Transmembrane helix</keyword>
<dbReference type="GeneID" id="124816189"/>
<dbReference type="RefSeq" id="XP_065664561.1">
    <property type="nucleotide sequence ID" value="XM_065808489.1"/>
</dbReference>
<protein>
    <submittedName>
        <fullName evidence="3">Uncharacterized protein LOC124816189 isoform X2</fullName>
    </submittedName>
</protein>
<feature type="transmembrane region" description="Helical" evidence="1">
    <location>
        <begin position="85"/>
        <end position="109"/>
    </location>
</feature>
<feature type="transmembrane region" description="Helical" evidence="1">
    <location>
        <begin position="116"/>
        <end position="136"/>
    </location>
</feature>
<evidence type="ECO:0000313" key="3">
    <source>
        <dbReference type="RefSeq" id="XP_065664561.1"/>
    </source>
</evidence>